<gene>
    <name evidence="2" type="ORF">Nepgr_029885</name>
</gene>
<evidence type="ECO:0000313" key="2">
    <source>
        <dbReference type="EMBL" id="GMH28042.1"/>
    </source>
</evidence>
<dbReference type="AlphaFoldDB" id="A0AAD3TER9"/>
<dbReference type="Proteomes" id="UP001279734">
    <property type="component" value="Unassembled WGS sequence"/>
</dbReference>
<sequence length="115" mass="12462">MVYGKDCAIGAYSQAVEEILMKLQNNELDNGQLNVNDAKEIGIEDLISTNNFPSQSAPHVTTPTASVTSKGRKRKASVDVKTLSDCIIQVADVLSINMIKLGEMLSKSLEANIHE</sequence>
<keyword evidence="3" id="KW-1185">Reference proteome</keyword>
<comment type="caution">
    <text evidence="2">The sequence shown here is derived from an EMBL/GenBank/DDBJ whole genome shotgun (WGS) entry which is preliminary data.</text>
</comment>
<reference evidence="2" key="1">
    <citation type="submission" date="2023-05" db="EMBL/GenBank/DDBJ databases">
        <title>Nepenthes gracilis genome sequencing.</title>
        <authorList>
            <person name="Fukushima K."/>
        </authorList>
    </citation>
    <scope>NUCLEOTIDE SEQUENCE</scope>
    <source>
        <strain evidence="2">SING2019-196</strain>
    </source>
</reference>
<dbReference type="EMBL" id="BSYO01000034">
    <property type="protein sequence ID" value="GMH28042.1"/>
    <property type="molecule type" value="Genomic_DNA"/>
</dbReference>
<feature type="compositionally biased region" description="Polar residues" evidence="1">
    <location>
        <begin position="50"/>
        <end position="69"/>
    </location>
</feature>
<feature type="region of interest" description="Disordered" evidence="1">
    <location>
        <begin position="50"/>
        <end position="72"/>
    </location>
</feature>
<organism evidence="2 3">
    <name type="scientific">Nepenthes gracilis</name>
    <name type="common">Slender pitcher plant</name>
    <dbReference type="NCBI Taxonomy" id="150966"/>
    <lineage>
        <taxon>Eukaryota</taxon>
        <taxon>Viridiplantae</taxon>
        <taxon>Streptophyta</taxon>
        <taxon>Embryophyta</taxon>
        <taxon>Tracheophyta</taxon>
        <taxon>Spermatophyta</taxon>
        <taxon>Magnoliopsida</taxon>
        <taxon>eudicotyledons</taxon>
        <taxon>Gunneridae</taxon>
        <taxon>Pentapetalae</taxon>
        <taxon>Caryophyllales</taxon>
        <taxon>Nepenthaceae</taxon>
        <taxon>Nepenthes</taxon>
    </lineage>
</organism>
<protein>
    <submittedName>
        <fullName evidence="2">Uncharacterized protein</fullName>
    </submittedName>
</protein>
<evidence type="ECO:0000256" key="1">
    <source>
        <dbReference type="SAM" id="MobiDB-lite"/>
    </source>
</evidence>
<name>A0AAD3TER9_NEPGR</name>
<evidence type="ECO:0000313" key="3">
    <source>
        <dbReference type="Proteomes" id="UP001279734"/>
    </source>
</evidence>
<accession>A0AAD3TER9</accession>
<proteinExistence type="predicted"/>